<proteinExistence type="predicted"/>
<protein>
    <submittedName>
        <fullName evidence="1">Uncharacterized protein</fullName>
    </submittedName>
</protein>
<dbReference type="KEGG" id="vg:29065992"/>
<dbReference type="RefSeq" id="YP_009286290.1">
    <property type="nucleotide sequence ID" value="NC_031063.1"/>
</dbReference>
<reference evidence="1 2" key="1">
    <citation type="journal article" date="2010" name="Virology">
        <title>Molecular and physiological analysis of three Pseudomonas aeruginosa phages belonging to the "N4-like viruses".</title>
        <authorList>
            <person name="Ceyssens P.J."/>
            <person name="Brabban A."/>
            <person name="Rogge L."/>
            <person name="Lewis M.S."/>
            <person name="Pickard D."/>
            <person name="Goulding D."/>
            <person name="Dougan G."/>
            <person name="Nob en J.P."/>
            <person name="Kropinski A."/>
            <person name="Kutter E."/>
            <person name="Lavigne R."/>
        </authorList>
    </citation>
    <scope>NUCLEOTIDE SEQUENCE [LARGE SCALE GENOMIC DNA]</scope>
</reference>
<name>A0A191ZBL8_9CAUD</name>
<accession>A0A191ZBL8</accession>
<dbReference type="Proteomes" id="UP000208076">
    <property type="component" value="Segment"/>
</dbReference>
<sequence length="62" mass="7015">MVVFLASACVKANSLRRITVHSKKSIPFCPLIRHYLHSFSEVLVMVTGRRTLFSVDCHVSLL</sequence>
<evidence type="ECO:0000313" key="1">
    <source>
        <dbReference type="EMBL" id="ANJ63769.1"/>
    </source>
</evidence>
<organism evidence="1 2">
    <name type="scientific">Pseudomonas phage PEV2</name>
    <dbReference type="NCBI Taxonomy" id="1837850"/>
    <lineage>
        <taxon>Viruses</taxon>
        <taxon>Duplodnaviria</taxon>
        <taxon>Heunggongvirae</taxon>
        <taxon>Uroviricota</taxon>
        <taxon>Caudoviricetes</taxon>
        <taxon>Schitoviridae</taxon>
        <taxon>Migulavirinae</taxon>
        <taxon>Litunavirus</taxon>
        <taxon>Litunavirus Ab09</taxon>
    </lineage>
</organism>
<dbReference type="EMBL" id="KU948710">
    <property type="protein sequence ID" value="ANJ63769.1"/>
    <property type="molecule type" value="Genomic_DNA"/>
</dbReference>
<evidence type="ECO:0000313" key="2">
    <source>
        <dbReference type="Proteomes" id="UP000208076"/>
    </source>
</evidence>
<dbReference type="GeneID" id="29065992"/>